<dbReference type="InterPro" id="IPR029063">
    <property type="entry name" value="SAM-dependent_MTases_sf"/>
</dbReference>
<protein>
    <submittedName>
        <fullName evidence="6">Class I SAM-dependent methyltransferase</fullName>
    </submittedName>
</protein>
<sequence length="243" mass="27529">MADAQDINRNQAAKFYTAAKSSRQYYESFLVSNCLDKNVLEYGCGSGSYSFFLARHLANKVTGIDISAAAIESARAQAKVQNLGKAAFLVMDAEATEFDDDCFDVICGTGILHHLNLGKALKEIARILRPGGSAIFIEPMGYNQAINIYRRLTPHLRVKDEHPLKYEDLRLIKSFFQEADFKFFHFFSLLAVPFRNMAIFPFLLNFLDYIDGKLAALLPFLRIFYWQVVITLKNQDKSRSLGV</sequence>
<keyword evidence="1 6" id="KW-0489">Methyltransferase</keyword>
<evidence type="ECO:0000256" key="1">
    <source>
        <dbReference type="ARBA" id="ARBA00022603"/>
    </source>
</evidence>
<reference evidence="6 7" key="1">
    <citation type="submission" date="2017-09" db="EMBL/GenBank/DDBJ databases">
        <title>Depth-based differentiation of microbial function through sediment-hosted aquifers and enrichment of novel symbionts in the deep terrestrial subsurface.</title>
        <authorList>
            <person name="Probst A.J."/>
            <person name="Ladd B."/>
            <person name="Jarett J.K."/>
            <person name="Geller-Mcgrath D.E."/>
            <person name="Sieber C.M."/>
            <person name="Emerson J.B."/>
            <person name="Anantharaman K."/>
            <person name="Thomas B.C."/>
            <person name="Malmstrom R."/>
            <person name="Stieglmeier M."/>
            <person name="Klingl A."/>
            <person name="Woyke T."/>
            <person name="Ryan C.M."/>
            <person name="Banfield J.F."/>
        </authorList>
    </citation>
    <scope>NUCLEOTIDE SEQUENCE [LARGE SCALE GENOMIC DNA]</scope>
    <source>
        <strain evidence="6">CG12_big_fil_rev_8_21_14_0_65_43_15</strain>
    </source>
</reference>
<keyword evidence="4" id="KW-0812">Transmembrane</keyword>
<dbReference type="GO" id="GO:0008168">
    <property type="term" value="F:methyltransferase activity"/>
    <property type="evidence" value="ECO:0007669"/>
    <property type="project" value="UniProtKB-KW"/>
</dbReference>
<dbReference type="CDD" id="cd02440">
    <property type="entry name" value="AdoMet_MTases"/>
    <property type="match status" value="1"/>
</dbReference>
<dbReference type="SUPFAM" id="SSF53335">
    <property type="entry name" value="S-adenosyl-L-methionine-dependent methyltransferases"/>
    <property type="match status" value="1"/>
</dbReference>
<accession>A0A2J0LKF4</accession>
<proteinExistence type="predicted"/>
<dbReference type="Gene3D" id="3.40.50.150">
    <property type="entry name" value="Vaccinia Virus protein VP39"/>
    <property type="match status" value="1"/>
</dbReference>
<keyword evidence="3" id="KW-0949">S-adenosyl-L-methionine</keyword>
<feature type="domain" description="Methyltransferase" evidence="5">
    <location>
        <begin position="39"/>
        <end position="132"/>
    </location>
</feature>
<organism evidence="6 7">
    <name type="scientific">Candidatus Taenaricola geysiri</name>
    <dbReference type="NCBI Taxonomy" id="1974752"/>
    <lineage>
        <taxon>Bacteria</taxon>
        <taxon>Pseudomonadati</taxon>
        <taxon>Candidatus Omnitrophota</taxon>
        <taxon>Candidatus Taenaricola</taxon>
    </lineage>
</organism>
<dbReference type="PANTHER" id="PTHR43464:SF19">
    <property type="entry name" value="UBIQUINONE BIOSYNTHESIS O-METHYLTRANSFERASE, MITOCHONDRIAL"/>
    <property type="match status" value="1"/>
</dbReference>
<feature type="transmembrane region" description="Helical" evidence="4">
    <location>
        <begin position="214"/>
        <end position="232"/>
    </location>
</feature>
<evidence type="ECO:0000259" key="5">
    <source>
        <dbReference type="Pfam" id="PF13649"/>
    </source>
</evidence>
<dbReference type="AlphaFoldDB" id="A0A2J0LKF4"/>
<gene>
    <name evidence="6" type="ORF">COW11_02880</name>
</gene>
<evidence type="ECO:0000313" key="6">
    <source>
        <dbReference type="EMBL" id="PIW66520.1"/>
    </source>
</evidence>
<evidence type="ECO:0000313" key="7">
    <source>
        <dbReference type="Proteomes" id="UP000231267"/>
    </source>
</evidence>
<keyword evidence="4" id="KW-0472">Membrane</keyword>
<keyword evidence="4" id="KW-1133">Transmembrane helix</keyword>
<dbReference type="PANTHER" id="PTHR43464">
    <property type="entry name" value="METHYLTRANSFERASE"/>
    <property type="match status" value="1"/>
</dbReference>
<name>A0A2J0LKF4_9BACT</name>
<comment type="caution">
    <text evidence="6">The sequence shown here is derived from an EMBL/GenBank/DDBJ whole genome shotgun (WGS) entry which is preliminary data.</text>
</comment>
<dbReference type="Pfam" id="PF13649">
    <property type="entry name" value="Methyltransf_25"/>
    <property type="match status" value="1"/>
</dbReference>
<feature type="transmembrane region" description="Helical" evidence="4">
    <location>
        <begin position="183"/>
        <end position="202"/>
    </location>
</feature>
<keyword evidence="2 6" id="KW-0808">Transferase</keyword>
<evidence type="ECO:0000256" key="2">
    <source>
        <dbReference type="ARBA" id="ARBA00022679"/>
    </source>
</evidence>
<dbReference type="GO" id="GO:0032259">
    <property type="term" value="P:methylation"/>
    <property type="evidence" value="ECO:0007669"/>
    <property type="project" value="UniProtKB-KW"/>
</dbReference>
<dbReference type="Proteomes" id="UP000231267">
    <property type="component" value="Unassembled WGS sequence"/>
</dbReference>
<evidence type="ECO:0000256" key="4">
    <source>
        <dbReference type="SAM" id="Phobius"/>
    </source>
</evidence>
<evidence type="ECO:0000256" key="3">
    <source>
        <dbReference type="ARBA" id="ARBA00022691"/>
    </source>
</evidence>
<dbReference type="EMBL" id="PFGP01000065">
    <property type="protein sequence ID" value="PIW66520.1"/>
    <property type="molecule type" value="Genomic_DNA"/>
</dbReference>
<dbReference type="InterPro" id="IPR041698">
    <property type="entry name" value="Methyltransf_25"/>
</dbReference>